<dbReference type="GO" id="GO:0050570">
    <property type="term" value="F:4-hydroxythreonine-4-phosphate dehydrogenase activity"/>
    <property type="evidence" value="ECO:0007669"/>
    <property type="project" value="UniProtKB-EC"/>
</dbReference>
<dbReference type="AlphaFoldDB" id="A0A081N1Q6"/>
<gene>
    <name evidence="4" type="primary">pdxA</name>
    <name evidence="4" type="ORF">GZ77_17715</name>
</gene>
<dbReference type="NCBIfam" id="TIGR00557">
    <property type="entry name" value="pdxA"/>
    <property type="match status" value="1"/>
</dbReference>
<dbReference type="Pfam" id="PF04166">
    <property type="entry name" value="PdxA"/>
    <property type="match status" value="1"/>
</dbReference>
<dbReference type="PANTHER" id="PTHR30004:SF6">
    <property type="entry name" value="D-THREONATE 4-PHOSPHATE DEHYDROGENASE"/>
    <property type="match status" value="1"/>
</dbReference>
<keyword evidence="1" id="KW-0479">Metal-binding</keyword>
<protein>
    <submittedName>
        <fullName evidence="4">4-hydroxythreonine-4-phosphate dehydrogenase</fullName>
        <ecNumber evidence="4">1.1.1.262</ecNumber>
    </submittedName>
</protein>
<dbReference type="GO" id="GO:0051287">
    <property type="term" value="F:NAD binding"/>
    <property type="evidence" value="ECO:0007669"/>
    <property type="project" value="InterPro"/>
</dbReference>
<dbReference type="PANTHER" id="PTHR30004">
    <property type="entry name" value="4-HYDROXYTHREONINE-4-PHOSPHATE DEHYDROGENASE"/>
    <property type="match status" value="1"/>
</dbReference>
<dbReference type="Gene3D" id="3.40.718.10">
    <property type="entry name" value="Isopropylmalate Dehydrogenase"/>
    <property type="match status" value="1"/>
</dbReference>
<dbReference type="eggNOG" id="COG1995">
    <property type="taxonomic scope" value="Bacteria"/>
</dbReference>
<evidence type="ECO:0000256" key="1">
    <source>
        <dbReference type="ARBA" id="ARBA00022723"/>
    </source>
</evidence>
<dbReference type="SUPFAM" id="SSF53659">
    <property type="entry name" value="Isocitrate/Isopropylmalate dehydrogenase-like"/>
    <property type="match status" value="1"/>
</dbReference>
<dbReference type="InterPro" id="IPR005255">
    <property type="entry name" value="PdxA_fam"/>
</dbReference>
<comment type="caution">
    <text evidence="4">The sequence shown here is derived from an EMBL/GenBank/DDBJ whole genome shotgun (WGS) entry which is preliminary data.</text>
</comment>
<dbReference type="NCBIfam" id="NF002992">
    <property type="entry name" value="PRK03743.1"/>
    <property type="match status" value="1"/>
</dbReference>
<keyword evidence="2 4" id="KW-0560">Oxidoreductase</keyword>
<keyword evidence="5" id="KW-1185">Reference proteome</keyword>
<reference evidence="4 5" key="1">
    <citation type="submission" date="2014-06" db="EMBL/GenBank/DDBJ databases">
        <title>Whole Genome Sequences of Three Symbiotic Endozoicomonas Bacteria.</title>
        <authorList>
            <person name="Neave M.J."/>
            <person name="Apprill A."/>
            <person name="Voolstra C.R."/>
        </authorList>
    </citation>
    <scope>NUCLEOTIDE SEQUENCE [LARGE SCALE GENOMIC DNA]</scope>
    <source>
        <strain evidence="4 5">LMG 24815</strain>
    </source>
</reference>
<organism evidence="4 5">
    <name type="scientific">Endozoicomonas montiporae</name>
    <dbReference type="NCBI Taxonomy" id="1027273"/>
    <lineage>
        <taxon>Bacteria</taxon>
        <taxon>Pseudomonadati</taxon>
        <taxon>Pseudomonadota</taxon>
        <taxon>Gammaproteobacteria</taxon>
        <taxon>Oceanospirillales</taxon>
        <taxon>Endozoicomonadaceae</taxon>
        <taxon>Endozoicomonas</taxon>
    </lineage>
</organism>
<evidence type="ECO:0000256" key="2">
    <source>
        <dbReference type="ARBA" id="ARBA00023002"/>
    </source>
</evidence>
<evidence type="ECO:0000313" key="4">
    <source>
        <dbReference type="EMBL" id="KEQ12379.1"/>
    </source>
</evidence>
<dbReference type="EC" id="1.1.1.262" evidence="4"/>
<keyword evidence="3" id="KW-0520">NAD</keyword>
<dbReference type="EMBL" id="JOKG01000004">
    <property type="protein sequence ID" value="KEQ12379.1"/>
    <property type="molecule type" value="Genomic_DNA"/>
</dbReference>
<sequence length="333" mass="35858">MKPVVCVPMGDPAGIGPEITVQSVTESDVLDGCRIIVTGTEACLKRAAEICQTQLSFNLCRQVTDMTDEALTLNLLPVHCPSLHDTTFGTVSRSAGETAYQCIKVATELALQGHVDALATTPINKESLKAAGISHIGHTEILADLTDCPNPLTLFQVNTLKVFFLSRHMSLKAACDYITDRRLIDCSQQAIKALQQLGVQNPRLAIAALNPHGGEQGLFGSEEIMAIKPAVQQLQKDGFNVFGPLPADSVFHQALQGRYDAVLSLYHDQGHIATKMVDFEKTISITCGLPFLRTSVDHGTAFDIAGQGIASPVSMIEAIKLAAKYAREMKTLC</sequence>
<name>A0A081N1Q6_9GAMM</name>
<dbReference type="Proteomes" id="UP000028006">
    <property type="component" value="Unassembled WGS sequence"/>
</dbReference>
<dbReference type="GO" id="GO:0046872">
    <property type="term" value="F:metal ion binding"/>
    <property type="evidence" value="ECO:0007669"/>
    <property type="project" value="UniProtKB-KW"/>
</dbReference>
<evidence type="ECO:0000256" key="3">
    <source>
        <dbReference type="ARBA" id="ARBA00023027"/>
    </source>
</evidence>
<proteinExistence type="predicted"/>
<evidence type="ECO:0000313" key="5">
    <source>
        <dbReference type="Proteomes" id="UP000028006"/>
    </source>
</evidence>
<accession>A0A081N1Q6</accession>